<evidence type="ECO:0000256" key="1">
    <source>
        <dbReference type="SAM" id="Phobius"/>
    </source>
</evidence>
<evidence type="ECO:0000313" key="4">
    <source>
        <dbReference type="Proteomes" id="UP000271624"/>
    </source>
</evidence>
<name>A0A433V3U3_9CYAN</name>
<keyword evidence="4" id="KW-1185">Reference proteome</keyword>
<proteinExistence type="predicted"/>
<reference evidence="3" key="1">
    <citation type="submission" date="2018-12" db="EMBL/GenBank/DDBJ databases">
        <authorList>
            <person name="Will S."/>
            <person name="Neumann-Schaal M."/>
            <person name="Henke P."/>
        </authorList>
    </citation>
    <scope>NUCLEOTIDE SEQUENCE</scope>
    <source>
        <strain evidence="3">PCC 7102</strain>
    </source>
</reference>
<dbReference type="Proteomes" id="UP000271624">
    <property type="component" value="Unassembled WGS sequence"/>
</dbReference>
<keyword evidence="1" id="KW-0812">Transmembrane</keyword>
<dbReference type="AlphaFoldDB" id="A0A433V3U3"/>
<keyword evidence="1" id="KW-0472">Membrane</keyword>
<sequence>MLLPFPVSANTVQISRYTTQNNRVTLRAKVLDQDNIPIQGLTRQNFQIQTTNEQGNVINPEDIKFDLLPPERQLHPDPVYLTILLDMSGSMRRQDAAKNQKLSGAVSAINKFIDTASQQNIPIKLALVPFGYRGQGQCNYLYEVDEKTIASQSPFLDIRDNALKKQLQDLSNVPTCASTNLYDPLRIATSYLRKTYTDSISQIDENPIKPRLSLILLSDGYDGASQEKFKSLQTTLGQTLQITIHTYAYGESLQQLRDRSSCDKVISNEELNTELLSKHCKLPNEDIREYIIDEPILQNLASSTGGIYKLSANADEVSKSLTNFLTTLREYEIVYRQPGADRATNHTTKLKVNSPTLGLNITSQPVNIRMSNFAYASLILTQRLHILLFTTLLGITGVIIFTQWSKHLKHQI</sequence>
<dbReference type="Gene3D" id="3.40.50.410">
    <property type="entry name" value="von Willebrand factor, type A domain"/>
    <property type="match status" value="1"/>
</dbReference>
<feature type="domain" description="VWFA" evidence="2">
    <location>
        <begin position="80"/>
        <end position="291"/>
    </location>
</feature>
<comment type="caution">
    <text evidence="3">The sequence shown here is derived from an EMBL/GenBank/DDBJ whole genome shotgun (WGS) entry which is preliminary data.</text>
</comment>
<dbReference type="SUPFAM" id="SSF53300">
    <property type="entry name" value="vWA-like"/>
    <property type="match status" value="1"/>
</dbReference>
<organism evidence="3 4">
    <name type="scientific">Dulcicalothrix desertica PCC 7102</name>
    <dbReference type="NCBI Taxonomy" id="232991"/>
    <lineage>
        <taxon>Bacteria</taxon>
        <taxon>Bacillati</taxon>
        <taxon>Cyanobacteriota</taxon>
        <taxon>Cyanophyceae</taxon>
        <taxon>Nostocales</taxon>
        <taxon>Calotrichaceae</taxon>
        <taxon>Dulcicalothrix</taxon>
    </lineage>
</organism>
<dbReference type="PROSITE" id="PS50234">
    <property type="entry name" value="VWFA"/>
    <property type="match status" value="1"/>
</dbReference>
<evidence type="ECO:0000313" key="3">
    <source>
        <dbReference type="EMBL" id="RUT00749.1"/>
    </source>
</evidence>
<dbReference type="InterPro" id="IPR002035">
    <property type="entry name" value="VWF_A"/>
</dbReference>
<feature type="transmembrane region" description="Helical" evidence="1">
    <location>
        <begin position="384"/>
        <end position="404"/>
    </location>
</feature>
<dbReference type="CDD" id="cd00198">
    <property type="entry name" value="vWFA"/>
    <property type="match status" value="1"/>
</dbReference>
<dbReference type="InterPro" id="IPR036465">
    <property type="entry name" value="vWFA_dom_sf"/>
</dbReference>
<protein>
    <recommendedName>
        <fullName evidence="2">VWFA domain-containing protein</fullName>
    </recommendedName>
</protein>
<reference evidence="3" key="2">
    <citation type="journal article" date="2019" name="Genome Biol. Evol.">
        <title>Day and night: Metabolic profiles and evolutionary relationships of six axenic non-marine cyanobacteria.</title>
        <authorList>
            <person name="Will S.E."/>
            <person name="Henke P."/>
            <person name="Boedeker C."/>
            <person name="Huang S."/>
            <person name="Brinkmann H."/>
            <person name="Rohde M."/>
            <person name="Jarek M."/>
            <person name="Friedl T."/>
            <person name="Seufert S."/>
            <person name="Schumacher M."/>
            <person name="Overmann J."/>
            <person name="Neumann-Schaal M."/>
            <person name="Petersen J."/>
        </authorList>
    </citation>
    <scope>NUCLEOTIDE SEQUENCE [LARGE SCALE GENOMIC DNA]</scope>
    <source>
        <strain evidence="3">PCC 7102</strain>
    </source>
</reference>
<evidence type="ECO:0000259" key="2">
    <source>
        <dbReference type="PROSITE" id="PS50234"/>
    </source>
</evidence>
<accession>A0A433V3U3</accession>
<keyword evidence="1" id="KW-1133">Transmembrane helix</keyword>
<gene>
    <name evidence="3" type="ORF">DSM106972_071580</name>
</gene>
<dbReference type="EMBL" id="RSCL01000022">
    <property type="protein sequence ID" value="RUT00749.1"/>
    <property type="molecule type" value="Genomic_DNA"/>
</dbReference>